<feature type="transmembrane region" description="Helical" evidence="1">
    <location>
        <begin position="111"/>
        <end position="132"/>
    </location>
</feature>
<feature type="transmembrane region" description="Helical" evidence="1">
    <location>
        <begin position="16"/>
        <end position="49"/>
    </location>
</feature>
<evidence type="ECO:0000256" key="1">
    <source>
        <dbReference type="SAM" id="Phobius"/>
    </source>
</evidence>
<dbReference type="InterPro" id="IPR006938">
    <property type="entry name" value="DUF624"/>
</dbReference>
<dbReference type="Proteomes" id="UP000265970">
    <property type="component" value="Unassembled WGS sequence"/>
</dbReference>
<feature type="transmembrane region" description="Helical" evidence="1">
    <location>
        <begin position="153"/>
        <end position="175"/>
    </location>
</feature>
<feature type="transmembrane region" description="Helical" evidence="1">
    <location>
        <begin position="82"/>
        <end position="99"/>
    </location>
</feature>
<dbReference type="EMBL" id="QRZV01000001">
    <property type="protein sequence ID" value="RGW10895.1"/>
    <property type="molecule type" value="Genomic_DNA"/>
</dbReference>
<proteinExistence type="predicted"/>
<dbReference type="RefSeq" id="WP_118238596.1">
    <property type="nucleotide sequence ID" value="NZ_QRZV01000001.1"/>
</dbReference>
<dbReference type="AlphaFoldDB" id="A0A395XJA7"/>
<evidence type="ECO:0000313" key="2">
    <source>
        <dbReference type="EMBL" id="RGW10895.1"/>
    </source>
</evidence>
<sequence>MQRFALGYERLARMVMLIAVVHMAVLVHTVCGLVAFGLFPSIGASCAVYRQWLMSEDRSWGIRQIWSAFHAAWRADLRAANLFGWALAIPGLLLLWEYWFVQHNDLGQLGILASGVLLVANLAYLLMTCVGWSVRSHYAERAGWIIRMSASMVVARPLCSLFIVLLLATICYAYYTWPGLAAALGIAVPIFAIMASVYAWGGLPGMNAHDAKEQRARP</sequence>
<keyword evidence="1" id="KW-0812">Transmembrane</keyword>
<accession>A0A395XJA7</accession>
<name>A0A395XJA7_9BIFI</name>
<keyword evidence="1" id="KW-1133">Transmembrane helix</keyword>
<organism evidence="2 3">
    <name type="scientific">Bifidobacterium pseudolongum</name>
    <dbReference type="NCBI Taxonomy" id="1694"/>
    <lineage>
        <taxon>Bacteria</taxon>
        <taxon>Bacillati</taxon>
        <taxon>Actinomycetota</taxon>
        <taxon>Actinomycetes</taxon>
        <taxon>Bifidobacteriales</taxon>
        <taxon>Bifidobacteriaceae</taxon>
        <taxon>Bifidobacterium</taxon>
    </lineage>
</organism>
<gene>
    <name evidence="2" type="ORF">DWV92_00600</name>
</gene>
<dbReference type="Pfam" id="PF04854">
    <property type="entry name" value="DUF624"/>
    <property type="match status" value="1"/>
</dbReference>
<keyword evidence="1" id="KW-0472">Membrane</keyword>
<comment type="caution">
    <text evidence="2">The sequence shown here is derived from an EMBL/GenBank/DDBJ whole genome shotgun (WGS) entry which is preliminary data.</text>
</comment>
<protein>
    <submittedName>
        <fullName evidence="2">DUF624 domain-containing protein</fullName>
    </submittedName>
</protein>
<evidence type="ECO:0000313" key="3">
    <source>
        <dbReference type="Proteomes" id="UP000265970"/>
    </source>
</evidence>
<feature type="transmembrane region" description="Helical" evidence="1">
    <location>
        <begin position="181"/>
        <end position="203"/>
    </location>
</feature>
<reference evidence="2 3" key="1">
    <citation type="submission" date="2018-08" db="EMBL/GenBank/DDBJ databases">
        <title>A genome reference for cultivated species of the human gut microbiota.</title>
        <authorList>
            <person name="Zou Y."/>
            <person name="Xue W."/>
            <person name="Luo G."/>
        </authorList>
    </citation>
    <scope>NUCLEOTIDE SEQUENCE [LARGE SCALE GENOMIC DNA]</scope>
    <source>
        <strain evidence="2 3">AF13-3LB</strain>
    </source>
</reference>